<organism evidence="3 4">
    <name type="scientific">Shewanella youngdeokensis</name>
    <dbReference type="NCBI Taxonomy" id="2999068"/>
    <lineage>
        <taxon>Bacteria</taxon>
        <taxon>Pseudomonadati</taxon>
        <taxon>Pseudomonadota</taxon>
        <taxon>Gammaproteobacteria</taxon>
        <taxon>Alteromonadales</taxon>
        <taxon>Shewanellaceae</taxon>
        <taxon>Shewanella</taxon>
    </lineage>
</organism>
<proteinExistence type="predicted"/>
<dbReference type="SUPFAM" id="SSF56935">
    <property type="entry name" value="Porins"/>
    <property type="match status" value="1"/>
</dbReference>
<feature type="signal peptide" evidence="1">
    <location>
        <begin position="1"/>
        <end position="22"/>
    </location>
</feature>
<dbReference type="Proteomes" id="UP001529491">
    <property type="component" value="Chromosome"/>
</dbReference>
<feature type="chain" id="PRO_5046173810" evidence="1">
    <location>
        <begin position="23"/>
        <end position="328"/>
    </location>
</feature>
<dbReference type="EMBL" id="CP136522">
    <property type="protein sequence ID" value="WOT05382.1"/>
    <property type="molecule type" value="Genomic_DNA"/>
</dbReference>
<evidence type="ECO:0000259" key="2">
    <source>
        <dbReference type="Pfam" id="PF13609"/>
    </source>
</evidence>
<gene>
    <name evidence="3" type="ORF">RGE70_00720</name>
</gene>
<dbReference type="InterPro" id="IPR023614">
    <property type="entry name" value="Porin_dom_sf"/>
</dbReference>
<sequence length="328" mass="36566">MKLNYLAIACLIASASPLTVLAESFNNNFYGEAQGQSTWQTGKDYQTEVQQLKAGLSGLYKTDNLKVKYDAEAQYSDNFSDRGYDDIEVTIARAIFLTNYGAVVVGKGYSGVYSEIYQRVDIHQSNNAELASSNKMLWDQVTYTDNIFAYATPKFDLASGKIKFVAAIVSLKNDNGSDGDVLSARIVYNSSSFNTSAGYVRVDKSYPAVDKENDYERFSIGADYQLGNVTVAGLVELNEHAFSKNENTYVGAVKYRLNDFDFGVSYQHKTYTDEWKDDSQALLIGSVNYNYSKALSFFVEASFFDDAPITYGDTYCEDTVNIGFNFKI</sequence>
<keyword evidence="4" id="KW-1185">Reference proteome</keyword>
<dbReference type="Pfam" id="PF13609">
    <property type="entry name" value="Porin_4"/>
    <property type="match status" value="1"/>
</dbReference>
<dbReference type="RefSeq" id="WP_310469643.1">
    <property type="nucleotide sequence ID" value="NZ_CP136522.1"/>
</dbReference>
<evidence type="ECO:0000313" key="4">
    <source>
        <dbReference type="Proteomes" id="UP001529491"/>
    </source>
</evidence>
<dbReference type="InterPro" id="IPR033900">
    <property type="entry name" value="Gram_neg_porin_domain"/>
</dbReference>
<name>A0ABZ0JZU8_9GAMM</name>
<accession>A0ABZ0JZU8</accession>
<dbReference type="Gene3D" id="2.40.160.10">
    <property type="entry name" value="Porin"/>
    <property type="match status" value="1"/>
</dbReference>
<evidence type="ECO:0000313" key="3">
    <source>
        <dbReference type="EMBL" id="WOT05382.1"/>
    </source>
</evidence>
<protein>
    <submittedName>
        <fullName evidence="3">Porin</fullName>
    </submittedName>
</protein>
<feature type="domain" description="Porin" evidence="2">
    <location>
        <begin position="9"/>
        <end position="305"/>
    </location>
</feature>
<keyword evidence="1" id="KW-0732">Signal</keyword>
<evidence type="ECO:0000256" key="1">
    <source>
        <dbReference type="SAM" id="SignalP"/>
    </source>
</evidence>
<reference evidence="3 4" key="1">
    <citation type="submission" date="2023-10" db="EMBL/GenBank/DDBJ databases">
        <title>Complete genome sequence of Shewanella sp. DAU334.</title>
        <authorList>
            <person name="Lee Y.-S."/>
            <person name="Jeong H.-R."/>
            <person name="Hwang E.-J."/>
            <person name="Choi Y.-L."/>
            <person name="Kim G.-D."/>
        </authorList>
    </citation>
    <scope>NUCLEOTIDE SEQUENCE [LARGE SCALE GENOMIC DNA]</scope>
    <source>
        <strain evidence="3 4">DAU334</strain>
    </source>
</reference>